<name>A0ABW5CGM8_9HYPH</name>
<reference evidence="3" key="1">
    <citation type="journal article" date="2019" name="Int. J. Syst. Evol. Microbiol.">
        <title>The Global Catalogue of Microorganisms (GCM) 10K type strain sequencing project: providing services to taxonomists for standard genome sequencing and annotation.</title>
        <authorList>
            <consortium name="The Broad Institute Genomics Platform"/>
            <consortium name="The Broad Institute Genome Sequencing Center for Infectious Disease"/>
            <person name="Wu L."/>
            <person name="Ma J."/>
        </authorList>
    </citation>
    <scope>NUCLEOTIDE SEQUENCE [LARGE SCALE GENOMIC DNA]</scope>
    <source>
        <strain evidence="3">ZS-35-S2</strain>
    </source>
</reference>
<evidence type="ECO:0008006" key="4">
    <source>
        <dbReference type="Google" id="ProtNLM"/>
    </source>
</evidence>
<dbReference type="Proteomes" id="UP001597371">
    <property type="component" value="Unassembled WGS sequence"/>
</dbReference>
<sequence>MSATRAQRLERLLKVQEKRRAMEEWRLAELRRQDAALEREAHDILASLGEQSLLNGLFLEAKSSALKRKEAERVRLLAQEETVRARLLDAAATEKRLERLSGEARLAEDAAAEAARLSDTLDTYLSAARRAGASLE</sequence>
<proteinExistence type="predicted"/>
<dbReference type="EMBL" id="JBHUIJ010000002">
    <property type="protein sequence ID" value="MFD2236340.1"/>
    <property type="molecule type" value="Genomic_DNA"/>
</dbReference>
<comment type="caution">
    <text evidence="2">The sequence shown here is derived from an EMBL/GenBank/DDBJ whole genome shotgun (WGS) entry which is preliminary data.</text>
</comment>
<evidence type="ECO:0000313" key="2">
    <source>
        <dbReference type="EMBL" id="MFD2236340.1"/>
    </source>
</evidence>
<keyword evidence="1" id="KW-0175">Coiled coil</keyword>
<feature type="coiled-coil region" evidence="1">
    <location>
        <begin position="13"/>
        <end position="117"/>
    </location>
</feature>
<protein>
    <recommendedName>
        <fullName evidence="4">Type III secretion protein</fullName>
    </recommendedName>
</protein>
<evidence type="ECO:0000313" key="3">
    <source>
        <dbReference type="Proteomes" id="UP001597371"/>
    </source>
</evidence>
<dbReference type="RefSeq" id="WP_209735714.1">
    <property type="nucleotide sequence ID" value="NZ_CP072611.1"/>
</dbReference>
<keyword evidence="3" id="KW-1185">Reference proteome</keyword>
<evidence type="ECO:0000256" key="1">
    <source>
        <dbReference type="SAM" id="Coils"/>
    </source>
</evidence>
<organism evidence="2 3">
    <name type="scientific">Aureimonas populi</name>
    <dbReference type="NCBI Taxonomy" id="1701758"/>
    <lineage>
        <taxon>Bacteria</taxon>
        <taxon>Pseudomonadati</taxon>
        <taxon>Pseudomonadota</taxon>
        <taxon>Alphaproteobacteria</taxon>
        <taxon>Hyphomicrobiales</taxon>
        <taxon>Aurantimonadaceae</taxon>
        <taxon>Aureimonas</taxon>
    </lineage>
</organism>
<accession>A0ABW5CGM8</accession>
<gene>
    <name evidence="2" type="ORF">ACFSKQ_02540</name>
</gene>